<feature type="compositionally biased region" description="Polar residues" evidence="1">
    <location>
        <begin position="442"/>
        <end position="458"/>
    </location>
</feature>
<dbReference type="EMBL" id="ADAS02000012">
    <property type="protein sequence ID" value="OAV97510.1"/>
    <property type="molecule type" value="Genomic_DNA"/>
</dbReference>
<accession>A0A180GXP9</accession>
<dbReference type="OrthoDB" id="2499920at2759"/>
<sequence length="493" mass="54687">MPSAPDEPSFSGNGNQGDTPDALGPDECWILAVVDGFIPKIQADGNAPAMETGPDGGSSSLPQNQPLPEKSRLEPKFVVENARRAREEAEAEEDQHRAEKRLRGIAGKTALAEHCDKLSRSIQSFIKFFLGNPTQPHDYPASPSPSKIKAQYWAKTPAEIEYFVSQAEKEIRKNIQSPPFTPAVLKGQHKGQAINSQTKADVERSLALAGISRLTFDWDTQLGANLPWNSAVVDTLATKSIEWIRRSMPLTNQEASQAQAIIQRWFNTKCREIRDSKNISGDNYKKLKDEKATKAQYQQWRKKIRENRCKMLDKVMKENILLAHVVENKDCGSDIEDGDQNTLPLSLSPNWRSSDLTYVLHCLDNMVQAQANHHKTIETNQRIYGRSGTRIKTFKGVRGIPRGLPRDCYANAWWQLLSPFEQETVSQVKPMGLPEISQNLKTRCSATGTSSATEPQPRNKNKRRLEDKSSGVGASGAPAEGSTGAAGGRMNVD</sequence>
<evidence type="ECO:0000313" key="3">
    <source>
        <dbReference type="EnsemblFungi" id="PTTG_25975-t43_1-p1"/>
    </source>
</evidence>
<dbReference type="VEuPathDB" id="FungiDB:PTTG_25975"/>
<organism evidence="2">
    <name type="scientific">Puccinia triticina (isolate 1-1 / race 1 (BBBD))</name>
    <name type="common">Brown leaf rust fungus</name>
    <dbReference type="NCBI Taxonomy" id="630390"/>
    <lineage>
        <taxon>Eukaryota</taxon>
        <taxon>Fungi</taxon>
        <taxon>Dikarya</taxon>
        <taxon>Basidiomycota</taxon>
        <taxon>Pucciniomycotina</taxon>
        <taxon>Pucciniomycetes</taxon>
        <taxon>Pucciniales</taxon>
        <taxon>Pucciniaceae</taxon>
        <taxon>Puccinia</taxon>
    </lineage>
</organism>
<evidence type="ECO:0000313" key="2">
    <source>
        <dbReference type="EMBL" id="OAV97510.1"/>
    </source>
</evidence>
<feature type="compositionally biased region" description="Polar residues" evidence="1">
    <location>
        <begin position="57"/>
        <end position="66"/>
    </location>
</feature>
<protein>
    <submittedName>
        <fullName evidence="2 3">Uncharacterized protein</fullName>
    </submittedName>
</protein>
<dbReference type="AlphaFoldDB" id="A0A180GXP9"/>
<feature type="region of interest" description="Disordered" evidence="1">
    <location>
        <begin position="43"/>
        <end position="76"/>
    </location>
</feature>
<dbReference type="Proteomes" id="UP000005240">
    <property type="component" value="Unassembled WGS sequence"/>
</dbReference>
<gene>
    <name evidence="2" type="ORF">PTTG_25975</name>
</gene>
<reference evidence="3 4" key="3">
    <citation type="journal article" date="2017" name="G3 (Bethesda)">
        <title>Comparative analysis highlights variable genome content of wheat rusts and divergence of the mating loci.</title>
        <authorList>
            <person name="Cuomo C.A."/>
            <person name="Bakkeren G."/>
            <person name="Khalil H.B."/>
            <person name="Panwar V."/>
            <person name="Joly D."/>
            <person name="Linning R."/>
            <person name="Sakthikumar S."/>
            <person name="Song X."/>
            <person name="Adiconis X."/>
            <person name="Fan L."/>
            <person name="Goldberg J.M."/>
            <person name="Levin J.Z."/>
            <person name="Young S."/>
            <person name="Zeng Q."/>
            <person name="Anikster Y."/>
            <person name="Bruce M."/>
            <person name="Wang M."/>
            <person name="Yin C."/>
            <person name="McCallum B."/>
            <person name="Szabo L.J."/>
            <person name="Hulbert S."/>
            <person name="Chen X."/>
            <person name="Fellers J.P."/>
        </authorList>
    </citation>
    <scope>NUCLEOTIDE SEQUENCE</scope>
    <source>
        <strain evidence="3">isolate 1-1 / race 1 (BBBD)</strain>
        <strain evidence="4">Isolate 1-1 / race 1 (BBBD)</strain>
    </source>
</reference>
<reference evidence="2" key="1">
    <citation type="submission" date="2009-11" db="EMBL/GenBank/DDBJ databases">
        <authorList>
            <consortium name="The Broad Institute Genome Sequencing Platform"/>
            <person name="Ward D."/>
            <person name="Feldgarden M."/>
            <person name="Earl A."/>
            <person name="Young S.K."/>
            <person name="Zeng Q."/>
            <person name="Koehrsen M."/>
            <person name="Alvarado L."/>
            <person name="Berlin A."/>
            <person name="Bochicchio J."/>
            <person name="Borenstein D."/>
            <person name="Chapman S.B."/>
            <person name="Chen Z."/>
            <person name="Engels R."/>
            <person name="Freedman E."/>
            <person name="Gellesch M."/>
            <person name="Goldberg J."/>
            <person name="Griggs A."/>
            <person name="Gujja S."/>
            <person name="Heilman E."/>
            <person name="Heiman D."/>
            <person name="Hepburn T."/>
            <person name="Howarth C."/>
            <person name="Jen D."/>
            <person name="Larson L."/>
            <person name="Lewis B."/>
            <person name="Mehta T."/>
            <person name="Park D."/>
            <person name="Pearson M."/>
            <person name="Roberts A."/>
            <person name="Saif S."/>
            <person name="Shea T."/>
            <person name="Shenoy N."/>
            <person name="Sisk P."/>
            <person name="Stolte C."/>
            <person name="Sykes S."/>
            <person name="Thomson T."/>
            <person name="Walk T."/>
            <person name="White J."/>
            <person name="Yandava C."/>
            <person name="Izard J."/>
            <person name="Baranova O.V."/>
            <person name="Blanton J.M."/>
            <person name="Tanner A.C."/>
            <person name="Dewhirst F.E."/>
            <person name="Haas B."/>
            <person name="Nusbaum C."/>
            <person name="Birren B."/>
        </authorList>
    </citation>
    <scope>NUCLEOTIDE SEQUENCE [LARGE SCALE GENOMIC DNA]</scope>
    <source>
        <strain evidence="2">1-1 BBBD Race 1</strain>
    </source>
</reference>
<evidence type="ECO:0000256" key="1">
    <source>
        <dbReference type="SAM" id="MobiDB-lite"/>
    </source>
</evidence>
<reference evidence="2" key="2">
    <citation type="submission" date="2016-05" db="EMBL/GenBank/DDBJ databases">
        <title>Comparative analysis highlights variable genome content of wheat rusts and divergence of the mating loci.</title>
        <authorList>
            <person name="Cuomo C.A."/>
            <person name="Bakkeren G."/>
            <person name="Szabo L."/>
            <person name="Khalil H."/>
            <person name="Joly D."/>
            <person name="Goldberg J."/>
            <person name="Young S."/>
            <person name="Zeng Q."/>
            <person name="Fellers J."/>
        </authorList>
    </citation>
    <scope>NUCLEOTIDE SEQUENCE [LARGE SCALE GENOMIC DNA]</scope>
    <source>
        <strain evidence="2">1-1 BBBD Race 1</strain>
    </source>
</reference>
<evidence type="ECO:0000313" key="4">
    <source>
        <dbReference type="Proteomes" id="UP000005240"/>
    </source>
</evidence>
<dbReference type="EnsemblFungi" id="PTTG_25975-t43_1">
    <property type="protein sequence ID" value="PTTG_25975-t43_1-p1"/>
    <property type="gene ID" value="PTTG_25975"/>
</dbReference>
<name>A0A180GXP9_PUCT1</name>
<feature type="region of interest" description="Disordered" evidence="1">
    <location>
        <begin position="1"/>
        <end position="25"/>
    </location>
</feature>
<reference evidence="3" key="4">
    <citation type="submission" date="2025-05" db="UniProtKB">
        <authorList>
            <consortium name="EnsemblFungi"/>
        </authorList>
    </citation>
    <scope>IDENTIFICATION</scope>
    <source>
        <strain evidence="3">isolate 1-1 / race 1 (BBBD)</strain>
    </source>
</reference>
<keyword evidence="4" id="KW-1185">Reference proteome</keyword>
<proteinExistence type="predicted"/>
<feature type="region of interest" description="Disordered" evidence="1">
    <location>
        <begin position="442"/>
        <end position="493"/>
    </location>
</feature>